<protein>
    <submittedName>
        <fullName evidence="1">Uncharacterized protein</fullName>
    </submittedName>
</protein>
<dbReference type="EMBL" id="LAZR01000774">
    <property type="protein sequence ID" value="KKN58139.1"/>
    <property type="molecule type" value="Genomic_DNA"/>
</dbReference>
<dbReference type="AlphaFoldDB" id="A0A0F9RTQ4"/>
<gene>
    <name evidence="1" type="ORF">LCGC14_0554790</name>
</gene>
<organism evidence="1">
    <name type="scientific">marine sediment metagenome</name>
    <dbReference type="NCBI Taxonomy" id="412755"/>
    <lineage>
        <taxon>unclassified sequences</taxon>
        <taxon>metagenomes</taxon>
        <taxon>ecological metagenomes</taxon>
    </lineage>
</organism>
<proteinExistence type="predicted"/>
<evidence type="ECO:0000313" key="1">
    <source>
        <dbReference type="EMBL" id="KKN58139.1"/>
    </source>
</evidence>
<comment type="caution">
    <text evidence="1">The sequence shown here is derived from an EMBL/GenBank/DDBJ whole genome shotgun (WGS) entry which is preliminary data.</text>
</comment>
<accession>A0A0F9RTQ4</accession>
<name>A0A0F9RTQ4_9ZZZZ</name>
<sequence length="214" mass="24381">MAEENRFPDLIMWVGTSFYPTVDDYITESLSLGCAKRVPMLPADIQPGKSRCFLAHDEGKKGQGAIFGFFVISGLEVILDDEEKVNRYQEEYANLNVTAVSSAQARTEPLRLCGQRTYGAAYLVSENNMDKVWEVAEPLADKADITGSLVILLQRIAYPRLRFRGWRYMEPQFLAGYDWPQRSLPVKRTVKIEHTPEKERRVEALPLFSGVRTE</sequence>
<reference evidence="1" key="1">
    <citation type="journal article" date="2015" name="Nature">
        <title>Complex archaea that bridge the gap between prokaryotes and eukaryotes.</title>
        <authorList>
            <person name="Spang A."/>
            <person name="Saw J.H."/>
            <person name="Jorgensen S.L."/>
            <person name="Zaremba-Niedzwiedzka K."/>
            <person name="Martijn J."/>
            <person name="Lind A.E."/>
            <person name="van Eijk R."/>
            <person name="Schleper C."/>
            <person name="Guy L."/>
            <person name="Ettema T.J."/>
        </authorList>
    </citation>
    <scope>NUCLEOTIDE SEQUENCE</scope>
</reference>